<reference evidence="1" key="1">
    <citation type="submission" date="2007-07" db="EMBL/GenBank/DDBJ databases">
        <title>PCAP assembly of the Caenorhabditis remanei genome.</title>
        <authorList>
            <consortium name="The Caenorhabditis remanei Sequencing Consortium"/>
            <person name="Wilson R.K."/>
        </authorList>
    </citation>
    <scope>NUCLEOTIDE SEQUENCE [LARGE SCALE GENOMIC DNA]</scope>
    <source>
        <strain evidence="1">PB4641</strain>
    </source>
</reference>
<dbReference type="EMBL" id="DS268689">
    <property type="protein sequence ID" value="EFO98682.1"/>
    <property type="molecule type" value="Genomic_DNA"/>
</dbReference>
<accession>E3NHZ0</accession>
<keyword evidence="2" id="KW-1185">Reference proteome</keyword>
<organism evidence="2">
    <name type="scientific">Caenorhabditis remanei</name>
    <name type="common">Caenorhabditis vulgaris</name>
    <dbReference type="NCBI Taxonomy" id="31234"/>
    <lineage>
        <taxon>Eukaryota</taxon>
        <taxon>Metazoa</taxon>
        <taxon>Ecdysozoa</taxon>
        <taxon>Nematoda</taxon>
        <taxon>Chromadorea</taxon>
        <taxon>Rhabditida</taxon>
        <taxon>Rhabditina</taxon>
        <taxon>Rhabditomorpha</taxon>
        <taxon>Rhabditoidea</taxon>
        <taxon>Rhabditidae</taxon>
        <taxon>Peloderinae</taxon>
        <taxon>Caenorhabditis</taxon>
    </lineage>
</organism>
<proteinExistence type="predicted"/>
<dbReference type="GeneID" id="9804294"/>
<dbReference type="HOGENOM" id="CLU_099981_1_0_1"/>
<dbReference type="Proteomes" id="UP000008281">
    <property type="component" value="Unassembled WGS sequence"/>
</dbReference>
<name>E3NHZ0_CAERE</name>
<dbReference type="OrthoDB" id="5907387at2759"/>
<dbReference type="CTD" id="9804294"/>
<evidence type="ECO:0000313" key="1">
    <source>
        <dbReference type="EMBL" id="EFO98682.1"/>
    </source>
</evidence>
<dbReference type="KEGG" id="crq:GCK72_013106"/>
<sequence>MKSLVIAFLLIQSVYGFTRTECVDAVNNGRASYAEKHQWANVNKLLYNIGMEKTLYEHIGVFNGCPRSTVISGKEYQIYTNMNDGEDGELEEYMETDIRNNSYGIPESTVVACALTTCLDNGKPILSVITDYVKFTVIDGAPGTSCPSGRNANSKGLCYVGSDQKKFVRKGVLQQVGDAMDHTFGWG</sequence>
<gene>
    <name evidence="1" type="ORF">CRE_09839</name>
</gene>
<evidence type="ECO:0000313" key="2">
    <source>
        <dbReference type="Proteomes" id="UP000008281"/>
    </source>
</evidence>
<protein>
    <submittedName>
        <fullName evidence="1">Uncharacterized protein</fullName>
    </submittedName>
</protein>
<dbReference type="AlphaFoldDB" id="E3NHZ0"/>
<dbReference type="OMA" id="PEYMERC"/>
<dbReference type="RefSeq" id="XP_003091991.2">
    <property type="nucleotide sequence ID" value="XM_003091943.2"/>
</dbReference>